<dbReference type="EMBL" id="CABPSR010000011">
    <property type="protein sequence ID" value="VVE82888.1"/>
    <property type="molecule type" value="Genomic_DNA"/>
</dbReference>
<name>A0A5E5BC70_9BURK</name>
<gene>
    <name evidence="1" type="ORF">PSP31121_04018</name>
</gene>
<proteinExistence type="predicted"/>
<reference evidence="1 2" key="1">
    <citation type="submission" date="2019-08" db="EMBL/GenBank/DDBJ databases">
        <authorList>
            <person name="Peeters C."/>
        </authorList>
    </citation>
    <scope>NUCLEOTIDE SEQUENCE [LARGE SCALE GENOMIC DNA]</scope>
    <source>
        <strain evidence="1 2">LMG 31121</strain>
    </source>
</reference>
<evidence type="ECO:0000313" key="2">
    <source>
        <dbReference type="Proteomes" id="UP000335538"/>
    </source>
</evidence>
<protein>
    <submittedName>
        <fullName evidence="1">Uncharacterized protein</fullName>
    </submittedName>
</protein>
<organism evidence="1 2">
    <name type="scientific">Pandoraea sputorum</name>
    <dbReference type="NCBI Taxonomy" id="93222"/>
    <lineage>
        <taxon>Bacteria</taxon>
        <taxon>Pseudomonadati</taxon>
        <taxon>Pseudomonadota</taxon>
        <taxon>Betaproteobacteria</taxon>
        <taxon>Burkholderiales</taxon>
        <taxon>Burkholderiaceae</taxon>
        <taxon>Pandoraea</taxon>
    </lineage>
</organism>
<dbReference type="AlphaFoldDB" id="A0A5E5BC70"/>
<accession>A0A5E5BC70</accession>
<evidence type="ECO:0000313" key="1">
    <source>
        <dbReference type="EMBL" id="VVE82888.1"/>
    </source>
</evidence>
<dbReference type="RefSeq" id="WP_150810497.1">
    <property type="nucleotide sequence ID" value="NZ_CABPSR010000011.1"/>
</dbReference>
<sequence length="62" mass="7105">MTEDEALKKARDAMKQATDKFGADRDAVMREIDRKKDQDPLLEQAFGIAGRVFQQAEQNIKH</sequence>
<dbReference type="Proteomes" id="UP000335538">
    <property type="component" value="Unassembled WGS sequence"/>
</dbReference>